<evidence type="ECO:0000313" key="2">
    <source>
        <dbReference type="Proteomes" id="UP001157502"/>
    </source>
</evidence>
<gene>
    <name evidence="1" type="ORF">DPEC_G00224660</name>
</gene>
<protein>
    <submittedName>
        <fullName evidence="1">Uncharacterized protein</fullName>
    </submittedName>
</protein>
<comment type="caution">
    <text evidence="1">The sequence shown here is derived from an EMBL/GenBank/DDBJ whole genome shotgun (WGS) entry which is preliminary data.</text>
</comment>
<evidence type="ECO:0000313" key="1">
    <source>
        <dbReference type="EMBL" id="KAJ7997028.1"/>
    </source>
</evidence>
<keyword evidence="2" id="KW-1185">Reference proteome</keyword>
<proteinExistence type="predicted"/>
<name>A0ACC2FZX1_DALPE</name>
<dbReference type="Proteomes" id="UP001157502">
    <property type="component" value="Chromosome 19"/>
</dbReference>
<organism evidence="1 2">
    <name type="scientific">Dallia pectoralis</name>
    <name type="common">Alaska blackfish</name>
    <dbReference type="NCBI Taxonomy" id="75939"/>
    <lineage>
        <taxon>Eukaryota</taxon>
        <taxon>Metazoa</taxon>
        <taxon>Chordata</taxon>
        <taxon>Craniata</taxon>
        <taxon>Vertebrata</taxon>
        <taxon>Euteleostomi</taxon>
        <taxon>Actinopterygii</taxon>
        <taxon>Neopterygii</taxon>
        <taxon>Teleostei</taxon>
        <taxon>Protacanthopterygii</taxon>
        <taxon>Esociformes</taxon>
        <taxon>Umbridae</taxon>
        <taxon>Dallia</taxon>
    </lineage>
</organism>
<dbReference type="EMBL" id="CM055746">
    <property type="protein sequence ID" value="KAJ7997028.1"/>
    <property type="molecule type" value="Genomic_DNA"/>
</dbReference>
<accession>A0ACC2FZX1</accession>
<sequence length="54" mass="5656">MGGAQSRRGLLGPSSTPNPLLSTVLHFTPGLSACAVTAHCPTSPVCFLFRFYCS</sequence>
<reference evidence="1" key="1">
    <citation type="submission" date="2021-05" db="EMBL/GenBank/DDBJ databases">
        <authorList>
            <person name="Pan Q."/>
            <person name="Jouanno E."/>
            <person name="Zahm M."/>
            <person name="Klopp C."/>
            <person name="Cabau C."/>
            <person name="Louis A."/>
            <person name="Berthelot C."/>
            <person name="Parey E."/>
            <person name="Roest Crollius H."/>
            <person name="Montfort J."/>
            <person name="Robinson-Rechavi M."/>
            <person name="Bouchez O."/>
            <person name="Lampietro C."/>
            <person name="Lopez Roques C."/>
            <person name="Donnadieu C."/>
            <person name="Postlethwait J."/>
            <person name="Bobe J."/>
            <person name="Dillon D."/>
            <person name="Chandos A."/>
            <person name="von Hippel F."/>
            <person name="Guiguen Y."/>
        </authorList>
    </citation>
    <scope>NUCLEOTIDE SEQUENCE</scope>
    <source>
        <strain evidence="1">YG-Jan2019</strain>
    </source>
</reference>